<evidence type="ECO:0000313" key="5">
    <source>
        <dbReference type="Proteomes" id="UP001161017"/>
    </source>
</evidence>
<dbReference type="EMBL" id="JAPUFD010000001">
    <property type="protein sequence ID" value="MDI1485457.1"/>
    <property type="molecule type" value="Genomic_DNA"/>
</dbReference>
<dbReference type="GO" id="GO:0004623">
    <property type="term" value="F:phospholipase A2 activity"/>
    <property type="evidence" value="ECO:0007669"/>
    <property type="project" value="TreeGrafter"/>
</dbReference>
<keyword evidence="5" id="KW-1185">Reference proteome</keyword>
<name>A0AA43QF69_9LECA</name>
<dbReference type="SUPFAM" id="SSF53474">
    <property type="entry name" value="alpha/beta-Hydrolases"/>
    <property type="match status" value="1"/>
</dbReference>
<reference evidence="4" key="1">
    <citation type="journal article" date="2023" name="Genome Biol. Evol.">
        <title>First Whole Genome Sequence and Flow Cytometry Genome Size Data for the Lichen-Forming Fungus Ramalina farinacea (Ascomycota).</title>
        <authorList>
            <person name="Llewellyn T."/>
            <person name="Mian S."/>
            <person name="Hill R."/>
            <person name="Leitch I.J."/>
            <person name="Gaya E."/>
        </authorList>
    </citation>
    <scope>NUCLEOTIDE SEQUENCE</scope>
    <source>
        <strain evidence="4">LIQ254RAFAR</strain>
    </source>
</reference>
<comment type="similarity">
    <text evidence="1">Belongs to the peptidase S33 family. ABHD4/ABHD5 subfamily.</text>
</comment>
<dbReference type="GO" id="GO:0005743">
    <property type="term" value="C:mitochondrial inner membrane"/>
    <property type="evidence" value="ECO:0007669"/>
    <property type="project" value="TreeGrafter"/>
</dbReference>
<evidence type="ECO:0000256" key="1">
    <source>
        <dbReference type="ARBA" id="ARBA00038097"/>
    </source>
</evidence>
<accession>A0AA43QF69</accession>
<organism evidence="4 5">
    <name type="scientific">Ramalina farinacea</name>
    <dbReference type="NCBI Taxonomy" id="258253"/>
    <lineage>
        <taxon>Eukaryota</taxon>
        <taxon>Fungi</taxon>
        <taxon>Dikarya</taxon>
        <taxon>Ascomycota</taxon>
        <taxon>Pezizomycotina</taxon>
        <taxon>Lecanoromycetes</taxon>
        <taxon>OSLEUM clade</taxon>
        <taxon>Lecanoromycetidae</taxon>
        <taxon>Lecanorales</taxon>
        <taxon>Lecanorineae</taxon>
        <taxon>Ramalinaceae</taxon>
        <taxon>Ramalina</taxon>
    </lineage>
</organism>
<dbReference type="GO" id="GO:0035965">
    <property type="term" value="P:cardiolipin acyl-chain remodeling"/>
    <property type="evidence" value="ECO:0007669"/>
    <property type="project" value="TreeGrafter"/>
</dbReference>
<evidence type="ECO:0000256" key="2">
    <source>
        <dbReference type="SAM" id="MobiDB-lite"/>
    </source>
</evidence>
<proteinExistence type="inferred from homology"/>
<dbReference type="Proteomes" id="UP001161017">
    <property type="component" value="Unassembled WGS sequence"/>
</dbReference>
<sequence>MSNFFPLGWKDGFNQWWANVPSATAEHSVMSFIPYLSKPPTHTQTGTLPPSQTPAETSFSEDSSDLATAVRTKSGADPYGPRQWHSNLIKLSGKNRALNEFSVERSDEQTDENLVMLHGYGAGLGFFYKNFEGLSRVPGWKIYALDLLGMGRSSRPPFRLKSKDRQSCITEAEDWFIDALEEWRVQKKMDRFTLLGHSLGGYLAVAYALKYPGHLNKLVLASPVGIPEDPYAVSAEMPEPTESTMANEFTQDQGEGIKDAGKPQVGDNNNFLNARSKREAANQAGDNKLPPRRTLPKWLTVLWDANIISPFSFVRWSGPLGPRLVSGWTSRRFSHLGEEESKALHTYAYSLFKMRGSGEYALSYILAPGAFARSPLIRRIGGVGRQYLQPDGSTTSTADPATRKREHGYPITFMYGENDWMDVAGGYAAEQKLKEEKEQVLKTATAEEQKQENGSAKVVVIKQAGHHVYLDGWEEFNEVMRGEMEETSKHSKGS</sequence>
<dbReference type="InterPro" id="IPR000073">
    <property type="entry name" value="AB_hydrolase_1"/>
</dbReference>
<dbReference type="Pfam" id="PF00561">
    <property type="entry name" value="Abhydrolase_1"/>
    <property type="match status" value="1"/>
</dbReference>
<evidence type="ECO:0000313" key="4">
    <source>
        <dbReference type="EMBL" id="MDI1485457.1"/>
    </source>
</evidence>
<dbReference type="GO" id="GO:0006654">
    <property type="term" value="P:phosphatidic acid biosynthetic process"/>
    <property type="evidence" value="ECO:0007669"/>
    <property type="project" value="TreeGrafter"/>
</dbReference>
<dbReference type="InterPro" id="IPR029058">
    <property type="entry name" value="AB_hydrolase_fold"/>
</dbReference>
<dbReference type="GO" id="GO:0042171">
    <property type="term" value="F:lysophosphatidic acid acyltransferase activity"/>
    <property type="evidence" value="ECO:0007669"/>
    <property type="project" value="TreeGrafter"/>
</dbReference>
<feature type="domain" description="AB hydrolase-1" evidence="3">
    <location>
        <begin position="114"/>
        <end position="471"/>
    </location>
</feature>
<evidence type="ECO:0000259" key="3">
    <source>
        <dbReference type="Pfam" id="PF00561"/>
    </source>
</evidence>
<feature type="compositionally biased region" description="Polar residues" evidence="2">
    <location>
        <begin position="41"/>
        <end position="61"/>
    </location>
</feature>
<dbReference type="PANTHER" id="PTHR42886:SF29">
    <property type="entry name" value="PUMMELIG, ISOFORM A"/>
    <property type="match status" value="1"/>
</dbReference>
<dbReference type="AlphaFoldDB" id="A0AA43QF69"/>
<protein>
    <recommendedName>
        <fullName evidence="3">AB hydrolase-1 domain-containing protein</fullName>
    </recommendedName>
</protein>
<comment type="caution">
    <text evidence="4">The sequence shown here is derived from an EMBL/GenBank/DDBJ whole genome shotgun (WGS) entry which is preliminary data.</text>
</comment>
<gene>
    <name evidence="4" type="ORF">OHK93_000595</name>
</gene>
<dbReference type="PANTHER" id="PTHR42886">
    <property type="entry name" value="RE40534P-RELATED"/>
    <property type="match status" value="1"/>
</dbReference>
<dbReference type="GO" id="GO:0055088">
    <property type="term" value="P:lipid homeostasis"/>
    <property type="evidence" value="ECO:0007669"/>
    <property type="project" value="TreeGrafter"/>
</dbReference>
<feature type="region of interest" description="Disordered" evidence="2">
    <location>
        <begin position="41"/>
        <end position="67"/>
    </location>
</feature>
<dbReference type="Gene3D" id="3.40.50.1820">
    <property type="entry name" value="alpha/beta hydrolase"/>
    <property type="match status" value="1"/>
</dbReference>